<organism evidence="5 6">
    <name type="scientific">Thelonectria olida</name>
    <dbReference type="NCBI Taxonomy" id="1576542"/>
    <lineage>
        <taxon>Eukaryota</taxon>
        <taxon>Fungi</taxon>
        <taxon>Dikarya</taxon>
        <taxon>Ascomycota</taxon>
        <taxon>Pezizomycotina</taxon>
        <taxon>Sordariomycetes</taxon>
        <taxon>Hypocreomycetidae</taxon>
        <taxon>Hypocreales</taxon>
        <taxon>Nectriaceae</taxon>
        <taxon>Thelonectria</taxon>
    </lineage>
</organism>
<accession>A0A9P9AP25</accession>
<dbReference type="SUPFAM" id="SSF56235">
    <property type="entry name" value="N-terminal nucleophile aminohydrolases (Ntn hydrolases)"/>
    <property type="match status" value="1"/>
</dbReference>
<evidence type="ECO:0000256" key="1">
    <source>
        <dbReference type="ARBA" id="ARBA00006625"/>
    </source>
</evidence>
<dbReference type="AlphaFoldDB" id="A0A9P9AP25"/>
<dbReference type="InterPro" id="IPR029055">
    <property type="entry name" value="Ntn_hydrolases_N"/>
</dbReference>
<evidence type="ECO:0000313" key="6">
    <source>
        <dbReference type="Proteomes" id="UP000777438"/>
    </source>
</evidence>
<evidence type="ECO:0000256" key="3">
    <source>
        <dbReference type="SAM" id="SignalP"/>
    </source>
</evidence>
<comment type="similarity">
    <text evidence="1">Belongs to the peptidase C59 family.</text>
</comment>
<dbReference type="GO" id="GO:0016787">
    <property type="term" value="F:hydrolase activity"/>
    <property type="evidence" value="ECO:0007669"/>
    <property type="project" value="UniProtKB-KW"/>
</dbReference>
<dbReference type="InterPro" id="IPR052193">
    <property type="entry name" value="Peptidase_C59"/>
</dbReference>
<dbReference type="InterPro" id="IPR029132">
    <property type="entry name" value="CBAH/NAAA_C"/>
</dbReference>
<feature type="domain" description="Choloylglycine hydrolase/NAAA C-terminal" evidence="4">
    <location>
        <begin position="19"/>
        <end position="209"/>
    </location>
</feature>
<dbReference type="Gene3D" id="3.60.60.10">
    <property type="entry name" value="Penicillin V Acylase, Chain A"/>
    <property type="match status" value="1"/>
</dbReference>
<feature type="chain" id="PRO_5040378218" evidence="3">
    <location>
        <begin position="19"/>
        <end position="359"/>
    </location>
</feature>
<feature type="signal peptide" evidence="3">
    <location>
        <begin position="1"/>
        <end position="18"/>
    </location>
</feature>
<comment type="caution">
    <text evidence="5">The sequence shown here is derived from an EMBL/GenBank/DDBJ whole genome shotgun (WGS) entry which is preliminary data.</text>
</comment>
<dbReference type="EMBL" id="JAGPYM010000013">
    <property type="protein sequence ID" value="KAH6887951.1"/>
    <property type="molecule type" value="Genomic_DNA"/>
</dbReference>
<dbReference type="PANTHER" id="PTHR35527">
    <property type="entry name" value="CHOLOYLGLYCINE HYDROLASE"/>
    <property type="match status" value="1"/>
</dbReference>
<keyword evidence="3" id="KW-0732">Signal</keyword>
<dbReference type="Pfam" id="PF02275">
    <property type="entry name" value="CBAH"/>
    <property type="match status" value="1"/>
</dbReference>
<keyword evidence="6" id="KW-1185">Reference proteome</keyword>
<evidence type="ECO:0000256" key="2">
    <source>
        <dbReference type="ARBA" id="ARBA00022801"/>
    </source>
</evidence>
<keyword evidence="2" id="KW-0378">Hydrolase</keyword>
<evidence type="ECO:0000313" key="5">
    <source>
        <dbReference type="EMBL" id="KAH6887951.1"/>
    </source>
</evidence>
<dbReference type="PANTHER" id="PTHR35527:SF2">
    <property type="entry name" value="HYDROLASE"/>
    <property type="match status" value="1"/>
</dbReference>
<sequence length="359" mass="40143">MHTSYFTILASLLTPVLACSRVTYNSTTSRHHTHFVVGRSLDSLSPTNTTIWAFPPGARRFGGVQDNPFVWTSKHGTVSAVVNSTLYTEGVNTRGLAGSALLAQQSVFQERKESRPSIFSGVWMQYFLDMHASVHDVAEAYCPDEGGEEPFQVVPELILDEIEAKLRVVLSDAAGDNLIIEFVDGRLRCHHSEDFTVSTDGPSYEEQTAVNKFWQPIGQESLPGTSRASDRFVRLSHYNALVPHALNPEAALSYTAGMVRAVSTPMLPSHKNKKHDTDAGTWPTQWRVYTDLDTQKVYYESATSPLSFWYDVNELNMTEGAEPMVLTVDHVPPSKRMRDVTDKFETVTENSCIWTDCER</sequence>
<protein>
    <submittedName>
        <fullName evidence="5">Nucleophile aminohydrolase</fullName>
    </submittedName>
</protein>
<name>A0A9P9AP25_9HYPO</name>
<proteinExistence type="inferred from homology"/>
<gene>
    <name evidence="5" type="ORF">B0T10DRAFT_63642</name>
</gene>
<dbReference type="OrthoDB" id="63199at2759"/>
<reference evidence="5 6" key="1">
    <citation type="journal article" date="2021" name="Nat. Commun.">
        <title>Genetic determinants of endophytism in the Arabidopsis root mycobiome.</title>
        <authorList>
            <person name="Mesny F."/>
            <person name="Miyauchi S."/>
            <person name="Thiergart T."/>
            <person name="Pickel B."/>
            <person name="Atanasova L."/>
            <person name="Karlsson M."/>
            <person name="Huettel B."/>
            <person name="Barry K.W."/>
            <person name="Haridas S."/>
            <person name="Chen C."/>
            <person name="Bauer D."/>
            <person name="Andreopoulos W."/>
            <person name="Pangilinan J."/>
            <person name="LaButti K."/>
            <person name="Riley R."/>
            <person name="Lipzen A."/>
            <person name="Clum A."/>
            <person name="Drula E."/>
            <person name="Henrissat B."/>
            <person name="Kohler A."/>
            <person name="Grigoriev I.V."/>
            <person name="Martin F.M."/>
            <person name="Hacquard S."/>
        </authorList>
    </citation>
    <scope>NUCLEOTIDE SEQUENCE [LARGE SCALE GENOMIC DNA]</scope>
    <source>
        <strain evidence="5 6">MPI-CAGE-CH-0241</strain>
    </source>
</reference>
<dbReference type="Proteomes" id="UP000777438">
    <property type="component" value="Unassembled WGS sequence"/>
</dbReference>
<evidence type="ECO:0000259" key="4">
    <source>
        <dbReference type="Pfam" id="PF02275"/>
    </source>
</evidence>